<accession>C0W7T7</accession>
<proteinExistence type="predicted"/>
<protein>
    <submittedName>
        <fullName evidence="2">Uncharacterized protein</fullName>
    </submittedName>
</protein>
<keyword evidence="1" id="KW-1133">Transmembrane helix</keyword>
<dbReference type="HOGENOM" id="CLU_2627473_0_0_11"/>
<evidence type="ECO:0000256" key="1">
    <source>
        <dbReference type="SAM" id="Phobius"/>
    </source>
</evidence>
<keyword evidence="1" id="KW-0812">Transmembrane</keyword>
<gene>
    <name evidence="2" type="ORF">HMPREF0058_1931</name>
</gene>
<feature type="transmembrane region" description="Helical" evidence="1">
    <location>
        <begin position="30"/>
        <end position="55"/>
    </location>
</feature>
<reference evidence="2 3" key="1">
    <citation type="submission" date="2009-01" db="EMBL/GenBank/DDBJ databases">
        <authorList>
            <person name="Qin X."/>
            <person name="Bachman B."/>
            <person name="Battles P."/>
            <person name="Bell A."/>
            <person name="Bess C."/>
            <person name="Bickham C."/>
            <person name="Chaboub L."/>
            <person name="Chen D."/>
            <person name="Coyle M."/>
            <person name="Deiros D.R."/>
            <person name="Dinh H."/>
            <person name="Forbes L."/>
            <person name="Fowler G."/>
            <person name="Francisco L."/>
            <person name="Fu Q."/>
            <person name="Gubbala S."/>
            <person name="Hale W."/>
            <person name="Han Y."/>
            <person name="Hemphill L."/>
            <person name="Highlander S.K."/>
            <person name="Hirani K."/>
            <person name="Hogues M."/>
            <person name="Jackson L."/>
            <person name="Jakkamsetti A."/>
            <person name="Javaid M."/>
            <person name="Jiang H."/>
            <person name="Korchina V."/>
            <person name="Kovar C."/>
            <person name="Lara F."/>
            <person name="Lee S."/>
            <person name="Mata R."/>
            <person name="Mathew T."/>
            <person name="Moen C."/>
            <person name="Morales K."/>
            <person name="Munidasa M."/>
            <person name="Nazareth L."/>
            <person name="Ngo R."/>
            <person name="Nguyen L."/>
            <person name="Okwuonu G."/>
            <person name="Ongeri F."/>
            <person name="Patil S."/>
            <person name="Petrosino J."/>
            <person name="Pham C."/>
            <person name="Pham P."/>
            <person name="Pu L.-L."/>
            <person name="Puazo M."/>
            <person name="Raj R."/>
            <person name="Reid J."/>
            <person name="Rouhana J."/>
            <person name="Saada N."/>
            <person name="Shang Y."/>
            <person name="Simmons D."/>
            <person name="Thornton R."/>
            <person name="Warren J."/>
            <person name="Weissenberger G."/>
            <person name="Zhang J."/>
            <person name="Zhang L."/>
            <person name="Zhou C."/>
            <person name="Zhu D."/>
            <person name="Muzny D."/>
            <person name="Worley K."/>
            <person name="Gibbs R."/>
        </authorList>
    </citation>
    <scope>NUCLEOTIDE SEQUENCE [LARGE SCALE GENOMIC DNA]</scope>
    <source>
        <strain evidence="2 3">DSM 15434</strain>
    </source>
</reference>
<dbReference type="eggNOG" id="COG1132">
    <property type="taxonomic scope" value="Bacteria"/>
</dbReference>
<sequence length="79" mass="8164">DGLFSLLLVTVAAALALARLAGGALDLGGALALVLVSLTLLEPLDHVGSFFYVGMGGMANQRAMRRVLARRRPVPATCS</sequence>
<feature type="non-terminal residue" evidence="2">
    <location>
        <position position="79"/>
    </location>
</feature>
<keyword evidence="3" id="KW-1185">Reference proteome</keyword>
<feature type="non-terminal residue" evidence="2">
    <location>
        <position position="1"/>
    </location>
</feature>
<dbReference type="AlphaFoldDB" id="C0W7T7"/>
<dbReference type="Proteomes" id="UP000004778">
    <property type="component" value="Unassembled WGS sequence"/>
</dbReference>
<dbReference type="EMBL" id="ACFH01000171">
    <property type="protein sequence ID" value="EEH65209.1"/>
    <property type="molecule type" value="Genomic_DNA"/>
</dbReference>
<comment type="caution">
    <text evidence="2">The sequence shown here is derived from an EMBL/GenBank/DDBJ whole genome shotgun (WGS) entry which is preliminary data.</text>
</comment>
<organism evidence="2 3">
    <name type="scientific">Actinomyces urogenitalis DSM 15434</name>
    <dbReference type="NCBI Taxonomy" id="525246"/>
    <lineage>
        <taxon>Bacteria</taxon>
        <taxon>Bacillati</taxon>
        <taxon>Actinomycetota</taxon>
        <taxon>Actinomycetes</taxon>
        <taxon>Actinomycetales</taxon>
        <taxon>Actinomycetaceae</taxon>
        <taxon>Actinomyces</taxon>
    </lineage>
</organism>
<evidence type="ECO:0000313" key="2">
    <source>
        <dbReference type="EMBL" id="EEH65209.1"/>
    </source>
</evidence>
<keyword evidence="1" id="KW-0472">Membrane</keyword>
<name>C0W7T7_9ACTO</name>
<evidence type="ECO:0000313" key="3">
    <source>
        <dbReference type="Proteomes" id="UP000004778"/>
    </source>
</evidence>